<dbReference type="OrthoDB" id="5431564at2"/>
<proteinExistence type="inferred from homology"/>
<accession>A0A2N9Y8N3</accession>
<name>A0A2N9Y8N3_9HYPH</name>
<organism evidence="4 5">
    <name type="scientific">Bartonella tribocorum</name>
    <dbReference type="NCBI Taxonomy" id="85701"/>
    <lineage>
        <taxon>Bacteria</taxon>
        <taxon>Pseudomonadati</taxon>
        <taxon>Pseudomonadota</taxon>
        <taxon>Alphaproteobacteria</taxon>
        <taxon>Hyphomicrobiales</taxon>
        <taxon>Bartonellaceae</taxon>
        <taxon>Bartonella</taxon>
    </lineage>
</organism>
<protein>
    <recommendedName>
        <fullName evidence="2">RTX toxin-activating lysine-acyltransferase</fullName>
        <ecNumber evidence="2">2.3.1.-</ecNumber>
    </recommendedName>
</protein>
<dbReference type="GO" id="GO:0009404">
    <property type="term" value="P:toxin metabolic process"/>
    <property type="evidence" value="ECO:0007669"/>
    <property type="project" value="UniProtKB-UniRule"/>
</dbReference>
<evidence type="ECO:0000256" key="1">
    <source>
        <dbReference type="ARBA" id="ARBA00005686"/>
    </source>
</evidence>
<dbReference type="Pfam" id="PF02794">
    <property type="entry name" value="HlyC"/>
    <property type="match status" value="1"/>
</dbReference>
<evidence type="ECO:0000256" key="3">
    <source>
        <dbReference type="SAM" id="Phobius"/>
    </source>
</evidence>
<dbReference type="EMBL" id="NJGE01000027">
    <property type="protein sequence ID" value="PIT68066.1"/>
    <property type="molecule type" value="Genomic_DNA"/>
</dbReference>
<keyword evidence="2 4" id="KW-0808">Transferase</keyword>
<keyword evidence="3" id="KW-0472">Membrane</keyword>
<dbReference type="AlphaFoldDB" id="A0A2N9Y8N3"/>
<dbReference type="GO" id="GO:0005737">
    <property type="term" value="C:cytoplasm"/>
    <property type="evidence" value="ECO:0007669"/>
    <property type="project" value="UniProtKB-SubCell"/>
</dbReference>
<evidence type="ECO:0000313" key="4">
    <source>
        <dbReference type="EMBL" id="PIT68066.1"/>
    </source>
</evidence>
<reference evidence="4 5" key="1">
    <citation type="submission" date="2017-06" db="EMBL/GenBank/DDBJ databases">
        <title>Draft genome of Bartonella tribocorum strain L103, isolated from a rodent in Laos.</title>
        <authorList>
            <person name="Hadjadj L."/>
            <person name="Jiyipong T."/>
            <person name="Morand S."/>
            <person name="Diene S.M."/>
            <person name="Rolain J.-M."/>
        </authorList>
    </citation>
    <scope>NUCLEOTIDE SEQUENCE [LARGE SCALE GENOMIC DNA]</scope>
    <source>
        <strain evidence="4 5">L103</strain>
    </source>
</reference>
<keyword evidence="3" id="KW-1133">Transmembrane helix</keyword>
<keyword evidence="2" id="KW-0204">Cytolysis</keyword>
<dbReference type="Proteomes" id="UP000229839">
    <property type="component" value="Unassembled WGS sequence"/>
</dbReference>
<dbReference type="PRINTS" id="PR01489">
    <property type="entry name" value="RTXTOXINC"/>
</dbReference>
<comment type="caution">
    <text evidence="4">The sequence shown here is derived from an EMBL/GenBank/DDBJ whole genome shotgun (WGS) entry which is preliminary data.</text>
</comment>
<evidence type="ECO:0000313" key="5">
    <source>
        <dbReference type="Proteomes" id="UP000229839"/>
    </source>
</evidence>
<dbReference type="GO" id="GO:0031640">
    <property type="term" value="P:killing of cells of another organism"/>
    <property type="evidence" value="ECO:0007669"/>
    <property type="project" value="UniProtKB-KW"/>
</dbReference>
<dbReference type="EC" id="2.3.1.-" evidence="2"/>
<dbReference type="RefSeq" id="WP_100129581.1">
    <property type="nucleotide sequence ID" value="NZ_CADDYI010000014.1"/>
</dbReference>
<keyword evidence="2 4" id="KW-0012">Acyltransferase</keyword>
<dbReference type="GO" id="GO:0016746">
    <property type="term" value="F:acyltransferase activity"/>
    <property type="evidence" value="ECO:0007669"/>
    <property type="project" value="UniProtKB-UniRule"/>
</dbReference>
<comment type="subcellular location">
    <subcellularLocation>
        <location evidence="2">Cytoplasm</location>
    </subcellularLocation>
</comment>
<comment type="function">
    <text evidence="2">Involved in fatty acylation of protoxin at internal lysine residues, thereby converting it to the active toxin.</text>
</comment>
<sequence>MSVNENSSPSLIDPLTALGAMVVLMLTSPLYRRWRIWDIDRNLGPALQTGQYKLYKNERGEFCAFITWAFLDEKNHQSMLETGELLSDADWQGGEYMWFIDCVAPYGHAAGMVRDMQRHVFPNQHYCYAVRRNEDGGIRKITRWCCYRAKNPAK</sequence>
<keyword evidence="3" id="KW-0812">Transmembrane</keyword>
<evidence type="ECO:0000256" key="2">
    <source>
        <dbReference type="RuleBase" id="RU368102"/>
    </source>
</evidence>
<keyword evidence="2" id="KW-0963">Cytoplasm</keyword>
<comment type="similarity">
    <text evidence="1 2">Belongs to the RTX toxin acyltransferase family.</text>
</comment>
<dbReference type="InterPro" id="IPR003996">
    <property type="entry name" value="RTX_toxin-activating_protC_bac"/>
</dbReference>
<gene>
    <name evidence="4" type="ORF">CER18_08485</name>
</gene>
<feature type="transmembrane region" description="Helical" evidence="3">
    <location>
        <begin position="12"/>
        <end position="31"/>
    </location>
</feature>